<feature type="compositionally biased region" description="Basic and acidic residues" evidence="1">
    <location>
        <begin position="356"/>
        <end position="385"/>
    </location>
</feature>
<protein>
    <submittedName>
        <fullName evidence="2">Acyl-CoA dehydrogenase</fullName>
    </submittedName>
</protein>
<feature type="compositionally biased region" description="Basic residues" evidence="1">
    <location>
        <begin position="176"/>
        <end position="230"/>
    </location>
</feature>
<feature type="compositionally biased region" description="Basic and acidic residues" evidence="1">
    <location>
        <begin position="39"/>
        <end position="57"/>
    </location>
</feature>
<feature type="non-terminal residue" evidence="2">
    <location>
        <position position="385"/>
    </location>
</feature>
<gene>
    <name evidence="2" type="ORF">AVDCRST_MAG45-2226</name>
</gene>
<feature type="compositionally biased region" description="Basic and acidic residues" evidence="1">
    <location>
        <begin position="136"/>
        <end position="155"/>
    </location>
</feature>
<feature type="region of interest" description="Disordered" evidence="1">
    <location>
        <begin position="277"/>
        <end position="385"/>
    </location>
</feature>
<feature type="compositionally biased region" description="Basic residues" evidence="1">
    <location>
        <begin position="19"/>
        <end position="38"/>
    </location>
</feature>
<sequence length="385" mass="43596">DRLRAHRRAAPDPRDGARVLRRRDRAARPRHGPRRRARPRPDRPARSARLPRRDRLGGLRRARARPPLLRADRRGGRPRLLVDAHGGLRPDLAGVRDRRALRHRSPEARLAAAPVRGRGARVLRPHRAGHRLRRRERLDASRAHRGRLVDHRPEAVDLVGHARRAGADLRPDRSRARPPRPGRLSRPRRRRRLRGHGHPRQARPARRRHRGARPRRRRGLRRRAARRGRRGVQGGDVGARLRPVQRRGRMRGDLPGVGGCLGGVCGGPPPVRPAARRLPAGAGADRRHDRRHRSRAGARMARGLGQGRRPAEHARDLGGQALRHRGLDPLGQRGDPGARGLRLRRRLPRGALPARRPGDHPVRGHLADPEADHRARGDRHRRDDL</sequence>
<dbReference type="AlphaFoldDB" id="A0A6J4T8N5"/>
<feature type="non-terminal residue" evidence="2">
    <location>
        <position position="1"/>
    </location>
</feature>
<feature type="region of interest" description="Disordered" evidence="1">
    <location>
        <begin position="1"/>
        <end position="73"/>
    </location>
</feature>
<evidence type="ECO:0000313" key="2">
    <source>
        <dbReference type="EMBL" id="CAA9516374.1"/>
    </source>
</evidence>
<organism evidence="2">
    <name type="scientific">uncultured Solirubrobacterales bacterium</name>
    <dbReference type="NCBI Taxonomy" id="768556"/>
    <lineage>
        <taxon>Bacteria</taxon>
        <taxon>Bacillati</taxon>
        <taxon>Actinomycetota</taxon>
        <taxon>Thermoleophilia</taxon>
        <taxon>Solirubrobacterales</taxon>
        <taxon>environmental samples</taxon>
    </lineage>
</organism>
<name>A0A6J4T8N5_9ACTN</name>
<feature type="compositionally biased region" description="Basic and acidic residues" evidence="1">
    <location>
        <begin position="9"/>
        <end position="18"/>
    </location>
</feature>
<dbReference type="EMBL" id="CADCVU010000190">
    <property type="protein sequence ID" value="CAA9516374.1"/>
    <property type="molecule type" value="Genomic_DNA"/>
</dbReference>
<feature type="compositionally biased region" description="Basic and acidic residues" evidence="1">
    <location>
        <begin position="165"/>
        <end position="175"/>
    </location>
</feature>
<feature type="region of interest" description="Disordered" evidence="1">
    <location>
        <begin position="127"/>
        <end position="243"/>
    </location>
</feature>
<proteinExistence type="predicted"/>
<reference evidence="2" key="1">
    <citation type="submission" date="2020-02" db="EMBL/GenBank/DDBJ databases">
        <authorList>
            <person name="Meier V. D."/>
        </authorList>
    </citation>
    <scope>NUCLEOTIDE SEQUENCE</scope>
    <source>
        <strain evidence="2">AVDCRST_MAG45</strain>
    </source>
</reference>
<accession>A0A6J4T8N5</accession>
<evidence type="ECO:0000256" key="1">
    <source>
        <dbReference type="SAM" id="MobiDB-lite"/>
    </source>
</evidence>